<keyword evidence="5 9" id="KW-0378">Hydrolase</keyword>
<dbReference type="InterPro" id="IPR001279">
    <property type="entry name" value="Metallo-B-lactamas"/>
</dbReference>
<gene>
    <name evidence="9" type="primary">rnj</name>
    <name evidence="14" type="ORF">A2827_01435</name>
</gene>
<feature type="binding site" evidence="12">
    <location>
        <position position="132"/>
    </location>
    <ligand>
        <name>Zn(2+)</name>
        <dbReference type="ChEBI" id="CHEBI:29105"/>
        <label>1</label>
        <note>catalytic</note>
    </ligand>
</feature>
<evidence type="ECO:0000256" key="3">
    <source>
        <dbReference type="ARBA" id="ARBA00022723"/>
    </source>
</evidence>
<dbReference type="Gene3D" id="3.10.20.580">
    <property type="match status" value="1"/>
</dbReference>
<proteinExistence type="inferred from homology"/>
<dbReference type="InterPro" id="IPR055132">
    <property type="entry name" value="RNase_J_b_CASP"/>
</dbReference>
<dbReference type="InterPro" id="IPR042173">
    <property type="entry name" value="RNase_J_2"/>
</dbReference>
<keyword evidence="12" id="KW-0106">Calcium</keyword>
<keyword evidence="1 9" id="KW-0963">Cytoplasm</keyword>
<name>A0A1G2H7R3_9BACT</name>
<evidence type="ECO:0000256" key="12">
    <source>
        <dbReference type="PIRSR" id="PIRSR004803-3"/>
    </source>
</evidence>
<evidence type="ECO:0000256" key="2">
    <source>
        <dbReference type="ARBA" id="ARBA00022722"/>
    </source>
</evidence>
<keyword evidence="8 9" id="KW-0694">RNA-binding</keyword>
<feature type="binding site" evidence="12">
    <location>
        <position position="502"/>
    </location>
    <ligand>
        <name>Ca(2+)</name>
        <dbReference type="ChEBI" id="CHEBI:29108"/>
    </ligand>
</feature>
<evidence type="ECO:0000256" key="4">
    <source>
        <dbReference type="ARBA" id="ARBA00022759"/>
    </source>
</evidence>
<comment type="subcellular location">
    <subcellularLocation>
        <location evidence="9">Cytoplasm</location>
    </subcellularLocation>
</comment>
<feature type="binding site" evidence="12">
    <location>
        <position position="128"/>
    </location>
    <ligand>
        <name>Zn(2+)</name>
        <dbReference type="ChEBI" id="CHEBI:29105"/>
        <label>1</label>
        <note>catalytic</note>
    </ligand>
</feature>
<evidence type="ECO:0000256" key="6">
    <source>
        <dbReference type="ARBA" id="ARBA00022833"/>
    </source>
</evidence>
<dbReference type="GO" id="GO:0003723">
    <property type="term" value="F:RNA binding"/>
    <property type="evidence" value="ECO:0007669"/>
    <property type="project" value="UniProtKB-UniRule"/>
</dbReference>
<feature type="binding site" evidence="12">
    <location>
        <position position="130"/>
    </location>
    <ligand>
        <name>Zn(2+)</name>
        <dbReference type="ChEBI" id="CHEBI:29105"/>
        <label>1</label>
        <note>catalytic</note>
    </ligand>
</feature>
<dbReference type="InterPro" id="IPR030854">
    <property type="entry name" value="RNase_J_bac"/>
</dbReference>
<dbReference type="InterPro" id="IPR004613">
    <property type="entry name" value="RNase_J"/>
</dbReference>
<evidence type="ECO:0000256" key="9">
    <source>
        <dbReference type="HAMAP-Rule" id="MF_01491"/>
    </source>
</evidence>
<dbReference type="STRING" id="1802158.A2827_01435"/>
<dbReference type="Pfam" id="PF22505">
    <property type="entry name" value="RNase_J_b_CASP"/>
    <property type="match status" value="1"/>
</dbReference>
<feature type="active site" description="Proton acceptor" evidence="10">
    <location>
        <position position="426"/>
    </location>
</feature>
<dbReference type="EMBL" id="MHOD01000004">
    <property type="protein sequence ID" value="OGZ58514.1"/>
    <property type="molecule type" value="Genomic_DNA"/>
</dbReference>
<accession>A0A1G2H7R3</accession>
<evidence type="ECO:0000313" key="15">
    <source>
        <dbReference type="Proteomes" id="UP000177932"/>
    </source>
</evidence>
<dbReference type="GO" id="GO:0008270">
    <property type="term" value="F:zinc ion binding"/>
    <property type="evidence" value="ECO:0007669"/>
    <property type="project" value="InterPro"/>
</dbReference>
<dbReference type="GO" id="GO:0005737">
    <property type="term" value="C:cytoplasm"/>
    <property type="evidence" value="ECO:0007669"/>
    <property type="project" value="UniProtKB-SubCell"/>
</dbReference>
<feature type="active site" description="Proton donor" evidence="10">
    <location>
        <position position="253"/>
    </location>
</feature>
<keyword evidence="4 9" id="KW-0255">Endonuclease</keyword>
<dbReference type="GO" id="GO:0004521">
    <property type="term" value="F:RNA endonuclease activity"/>
    <property type="evidence" value="ECO:0007669"/>
    <property type="project" value="UniProtKB-UniRule"/>
</dbReference>
<comment type="function">
    <text evidence="9">An RNase that has 5'-3' exonuclease and possibly endonuclease activity. Involved in maturation of rRNA and in some organisms also mRNA maturation and/or decay.</text>
</comment>
<keyword evidence="7 9" id="KW-0269">Exonuclease</keyword>
<comment type="similarity">
    <text evidence="9">Belongs to the metallo-beta-lactamase superfamily. RNA-metabolizing metallo-beta-lactamase-like family. Bacterial RNase J subfamily.</text>
</comment>
<feature type="binding site" evidence="12">
    <location>
        <position position="448"/>
    </location>
    <ligand>
        <name>Zn(2+)</name>
        <dbReference type="ChEBI" id="CHEBI:29105"/>
        <label>1</label>
        <note>catalytic</note>
    </ligand>
</feature>
<keyword evidence="6 12" id="KW-0862">Zinc</keyword>
<dbReference type="Pfam" id="PF00753">
    <property type="entry name" value="Lactamase_B"/>
    <property type="match status" value="1"/>
</dbReference>
<comment type="cofactor">
    <cofactor evidence="12">
        <name>Ca(2+)</name>
        <dbReference type="ChEBI" id="CHEBI:29108"/>
    </cofactor>
    <text evidence="12">Binds 1 Ca(2+) cation per subunit. Seen in 1 crystal structure, it is not clear if it is physiologically important.</text>
</comment>
<dbReference type="AlphaFoldDB" id="A0A1G2H7R3"/>
<feature type="binding site" evidence="9 11">
    <location>
        <begin position="422"/>
        <end position="426"/>
    </location>
    <ligand>
        <name>substrate</name>
    </ligand>
</feature>
<dbReference type="Gene3D" id="3.60.15.10">
    <property type="entry name" value="Ribonuclease Z/Hydroxyacylglutathione hydrolase-like"/>
    <property type="match status" value="1"/>
</dbReference>
<dbReference type="SMART" id="SM00849">
    <property type="entry name" value="Lactamase_B"/>
    <property type="match status" value="1"/>
</dbReference>
<feature type="domain" description="Metallo-beta-lactamase" evidence="13">
    <location>
        <begin position="75"/>
        <end position="253"/>
    </location>
</feature>
<evidence type="ECO:0000256" key="1">
    <source>
        <dbReference type="ARBA" id="ARBA00022490"/>
    </source>
</evidence>
<evidence type="ECO:0000256" key="5">
    <source>
        <dbReference type="ARBA" id="ARBA00022801"/>
    </source>
</evidence>
<dbReference type="EC" id="3.1.-.-" evidence="9"/>
<evidence type="ECO:0000256" key="8">
    <source>
        <dbReference type="ARBA" id="ARBA00022884"/>
    </source>
</evidence>
<dbReference type="GO" id="GO:0006364">
    <property type="term" value="P:rRNA processing"/>
    <property type="evidence" value="ECO:0007669"/>
    <property type="project" value="UniProtKB-UniRule"/>
</dbReference>
<dbReference type="Proteomes" id="UP000177932">
    <property type="component" value="Unassembled WGS sequence"/>
</dbReference>
<feature type="binding site" evidence="12">
    <location>
        <position position="103"/>
    </location>
    <ligand>
        <name>Ca(2+)</name>
        <dbReference type="ChEBI" id="CHEBI:29108"/>
    </ligand>
</feature>
<dbReference type="PANTHER" id="PTHR43694">
    <property type="entry name" value="RIBONUCLEASE J"/>
    <property type="match status" value="1"/>
</dbReference>
<dbReference type="InterPro" id="IPR036866">
    <property type="entry name" value="RibonucZ/Hydroxyglut_hydro"/>
</dbReference>
<sequence length="615" mass="68843">MKNPPASYWNLAETKKLENFMRTQTRRRPPARAKADGQYQDTAASRRQKFLELREQEVDKNALRITPLGGLEEVGRNMTLFEYKDDIVIVDMGLQFPEEDMPGIDYIIPNIEYLKGKEANIRGIVITHAHLDHIGAISHLAPKLGNPPIYTTALSRGIILKRHDDFPNAPKLNIETVKKTDKLKLGHFEVEFFHVNHNIPDSMGVVLHTPEGTVMHTGDFKFDHSPIGDEPADLSRIVQLATRDGGVIALLSDSTNAEVPGYTISEKQVQEALDDVIKNAQGRVIAGTFGSLLSRVQELINIAEKYGRKLAVDGYTMRTNVEIARELGFLKVKRDTIVPIKDINKYSPEKALIVCTGAQGEGDAVLMRIAHREHRFIQIQRGDSVIFSSSVVPGNERSVSALKDILMYQGAKIFHSKLMDVHASGHAQVEDLKLMLNLVKPKYLIPIHGNHFMLRLHGEIAESVGIPAQNILILANGKTASFKGNEAQTIKGRIPTNYVMVDGLGIGDVGQVVLRDRQMMAKDGIFVIISTIDTATGRLKGNPDIISRGFVYLRESQELLMEVRKRVRRLVESSIAQEHTINTTYLKDEIRNKTGQFLFQKTERRPMVIPVIIEV</sequence>
<evidence type="ECO:0000256" key="10">
    <source>
        <dbReference type="PIRSR" id="PIRSR004803-1"/>
    </source>
</evidence>
<dbReference type="Pfam" id="PF17770">
    <property type="entry name" value="RNase_J_C"/>
    <property type="match status" value="1"/>
</dbReference>
<dbReference type="SUPFAM" id="SSF56281">
    <property type="entry name" value="Metallo-hydrolase/oxidoreductase"/>
    <property type="match status" value="1"/>
</dbReference>
<comment type="caution">
    <text evidence="14">The sequence shown here is derived from an EMBL/GenBank/DDBJ whole genome shotgun (WGS) entry which is preliminary data.</text>
</comment>
<feature type="binding site" evidence="12">
    <location>
        <position position="133"/>
    </location>
    <ligand>
        <name>Zn(2+)</name>
        <dbReference type="ChEBI" id="CHEBI:29105"/>
        <label>1</label>
        <note>catalytic</note>
    </ligand>
</feature>
<reference evidence="14 15" key="1">
    <citation type="journal article" date="2016" name="Nat. Commun.">
        <title>Thousands of microbial genomes shed light on interconnected biogeochemical processes in an aquifer system.</title>
        <authorList>
            <person name="Anantharaman K."/>
            <person name="Brown C.T."/>
            <person name="Hug L.A."/>
            <person name="Sharon I."/>
            <person name="Castelle C.J."/>
            <person name="Probst A.J."/>
            <person name="Thomas B.C."/>
            <person name="Singh A."/>
            <person name="Wilkins M.J."/>
            <person name="Karaoz U."/>
            <person name="Brodie E.L."/>
            <person name="Williams K.H."/>
            <person name="Hubbard S.S."/>
            <person name="Banfield J.F."/>
        </authorList>
    </citation>
    <scope>NUCLEOTIDE SEQUENCE [LARGE SCALE GENOMIC DNA]</scope>
</reference>
<dbReference type="PANTHER" id="PTHR43694:SF1">
    <property type="entry name" value="RIBONUCLEASE J"/>
    <property type="match status" value="1"/>
</dbReference>
<dbReference type="CDD" id="cd07714">
    <property type="entry name" value="RNaseJ_MBL-fold"/>
    <property type="match status" value="1"/>
</dbReference>
<dbReference type="HAMAP" id="MF_01491">
    <property type="entry name" value="RNase_J_bact"/>
    <property type="match status" value="1"/>
</dbReference>
<dbReference type="InterPro" id="IPR041636">
    <property type="entry name" value="RNase_J_C"/>
</dbReference>
<dbReference type="Pfam" id="PF07521">
    <property type="entry name" value="RMMBL"/>
    <property type="match status" value="1"/>
</dbReference>
<comment type="cofactor">
    <cofactor evidence="12">
        <name>Zn(2+)</name>
        <dbReference type="ChEBI" id="CHEBI:29105"/>
    </cofactor>
    <text evidence="12">Binds 2 Zn(2+) ions per subunit. It is not clear if Zn(2+) or Mg(2+) is physiologically important.</text>
</comment>
<dbReference type="Gene3D" id="3.40.50.10710">
    <property type="entry name" value="Metallo-hydrolase/oxidoreductase"/>
    <property type="match status" value="1"/>
</dbReference>
<evidence type="ECO:0000313" key="14">
    <source>
        <dbReference type="EMBL" id="OGZ58514.1"/>
    </source>
</evidence>
<dbReference type="GO" id="GO:0004534">
    <property type="term" value="F:5'-3' RNA exonuclease activity"/>
    <property type="evidence" value="ECO:0007669"/>
    <property type="project" value="UniProtKB-UniRule"/>
</dbReference>
<keyword evidence="3 12" id="KW-0479">Metal-binding</keyword>
<keyword evidence="9" id="KW-0698">rRNA processing</keyword>
<protein>
    <recommendedName>
        <fullName evidence="9">Ribonuclease J</fullName>
        <shortName evidence="9">RNase J</shortName>
        <ecNumber evidence="9">3.1.-.-</ecNumber>
    </recommendedName>
</protein>
<organism evidence="14 15">
    <name type="scientific">Candidatus Spechtbacteria bacterium RIFCSPHIGHO2_01_FULL_43_30</name>
    <dbReference type="NCBI Taxonomy" id="1802158"/>
    <lineage>
        <taxon>Bacteria</taxon>
        <taxon>Candidatus Spechtiibacteriota</taxon>
    </lineage>
</organism>
<dbReference type="NCBIfam" id="TIGR00649">
    <property type="entry name" value="MG423"/>
    <property type="match status" value="1"/>
</dbReference>
<evidence type="ECO:0000256" key="7">
    <source>
        <dbReference type="ARBA" id="ARBA00022839"/>
    </source>
</evidence>
<dbReference type="PIRSF" id="PIRSF004803">
    <property type="entry name" value="RnjA"/>
    <property type="match status" value="1"/>
</dbReference>
<feature type="binding site" evidence="12">
    <location>
        <position position="197"/>
    </location>
    <ligand>
        <name>Zn(2+)</name>
        <dbReference type="ChEBI" id="CHEBI:29105"/>
        <label>1</label>
        <note>catalytic</note>
    </ligand>
</feature>
<comment type="subunit">
    <text evidence="9">Homodimer, may be a subunit of the RNA degradosome.</text>
</comment>
<evidence type="ECO:0000256" key="11">
    <source>
        <dbReference type="PIRSR" id="PIRSR004803-2"/>
    </source>
</evidence>
<feature type="binding site" evidence="12">
    <location>
        <position position="219"/>
    </location>
    <ligand>
        <name>Zn(2+)</name>
        <dbReference type="ChEBI" id="CHEBI:29105"/>
        <label>1</label>
        <note>catalytic</note>
    </ligand>
</feature>
<feature type="binding site" evidence="12">
    <location>
        <position position="105"/>
    </location>
    <ligand>
        <name>Ca(2+)</name>
        <dbReference type="ChEBI" id="CHEBI:29108"/>
    </ligand>
</feature>
<dbReference type="InterPro" id="IPR011108">
    <property type="entry name" value="RMMBL"/>
</dbReference>
<keyword evidence="2 9" id="KW-0540">Nuclease</keyword>
<evidence type="ECO:0000259" key="13">
    <source>
        <dbReference type="SMART" id="SM00849"/>
    </source>
</evidence>